<organism evidence="2 3">
    <name type="scientific">Candidatus Reconcilbacillus cellulovorans</name>
    <dbReference type="NCBI Taxonomy" id="1906605"/>
    <lineage>
        <taxon>Bacteria</taxon>
        <taxon>Bacillati</taxon>
        <taxon>Bacillota</taxon>
        <taxon>Bacilli</taxon>
        <taxon>Bacillales</taxon>
        <taxon>Paenibacillaceae</taxon>
        <taxon>Candidatus Reconcilbacillus</taxon>
    </lineage>
</organism>
<dbReference type="InterPro" id="IPR004143">
    <property type="entry name" value="BPL_LPL_catalytic"/>
</dbReference>
<evidence type="ECO:0000313" key="3">
    <source>
        <dbReference type="Proteomes" id="UP000243688"/>
    </source>
</evidence>
<dbReference type="SUPFAM" id="SSF55681">
    <property type="entry name" value="Class II aaRS and biotin synthetases"/>
    <property type="match status" value="1"/>
</dbReference>
<accession>A0A2A6E1R2</accession>
<dbReference type="GO" id="GO:0009249">
    <property type="term" value="P:protein lipoylation"/>
    <property type="evidence" value="ECO:0007669"/>
    <property type="project" value="UniProtKB-ARBA"/>
</dbReference>
<dbReference type="Pfam" id="PF21948">
    <property type="entry name" value="LplA-B_cat"/>
    <property type="match status" value="1"/>
</dbReference>
<dbReference type="AlphaFoldDB" id="A0A2A6E1R2"/>
<name>A0A2A6E1R2_9BACL</name>
<feature type="domain" description="BPL/LPL catalytic" evidence="1">
    <location>
        <begin position="35"/>
        <end position="224"/>
    </location>
</feature>
<evidence type="ECO:0000259" key="1">
    <source>
        <dbReference type="PROSITE" id="PS51733"/>
    </source>
</evidence>
<dbReference type="Proteomes" id="UP000243688">
    <property type="component" value="Unassembled WGS sequence"/>
</dbReference>
<reference evidence="2 3" key="1">
    <citation type="submission" date="2016-12" db="EMBL/GenBank/DDBJ databases">
        <title>Candidatus Reconcilibacillus cellulovorans genome.</title>
        <authorList>
            <person name="Kolinko S."/>
            <person name="Wu Y.-W."/>
            <person name="Tachea F."/>
            <person name="Denzel E."/>
            <person name="Hiras J."/>
            <person name="Baecker N."/>
            <person name="Chan L.J."/>
            <person name="Eichorst S.A."/>
            <person name="Frey D."/>
            <person name="Adams P.D."/>
            <person name="Pray T."/>
            <person name="Tanjore D."/>
            <person name="Petzold C.J."/>
            <person name="Gladden J.M."/>
            <person name="Simmons B.A."/>
            <person name="Singer S.W."/>
        </authorList>
    </citation>
    <scope>NUCLEOTIDE SEQUENCE [LARGE SCALE GENOMIC DNA]</scope>
    <source>
        <strain evidence="2">JTherm</strain>
    </source>
</reference>
<dbReference type="GO" id="GO:0016740">
    <property type="term" value="F:transferase activity"/>
    <property type="evidence" value="ECO:0007669"/>
    <property type="project" value="UniProtKB-ARBA"/>
</dbReference>
<protein>
    <recommendedName>
        <fullName evidence="1">BPL/LPL catalytic domain-containing protein</fullName>
    </recommendedName>
</protein>
<dbReference type="InterPro" id="IPR045864">
    <property type="entry name" value="aa-tRNA-synth_II/BPL/LPL"/>
</dbReference>
<dbReference type="PROSITE" id="PS51733">
    <property type="entry name" value="BPL_LPL_CATALYTIC"/>
    <property type="match status" value="1"/>
</dbReference>
<evidence type="ECO:0000313" key="2">
    <source>
        <dbReference type="EMBL" id="PDO10749.1"/>
    </source>
</evidence>
<comment type="caution">
    <text evidence="2">The sequence shown here is derived from an EMBL/GenBank/DDBJ whole genome shotgun (WGS) entry which is preliminary data.</text>
</comment>
<proteinExistence type="predicted"/>
<dbReference type="EMBL" id="MOXJ01000009">
    <property type="protein sequence ID" value="PDO10749.1"/>
    <property type="molecule type" value="Genomic_DNA"/>
</dbReference>
<dbReference type="GO" id="GO:0140096">
    <property type="term" value="F:catalytic activity, acting on a protein"/>
    <property type="evidence" value="ECO:0007669"/>
    <property type="project" value="UniProtKB-ARBA"/>
</dbReference>
<sequence length="275" mass="29495">MKSFQIWDRSGEPSSGDALEPFAYEEWLLGEIGYGRLPAGVHLWRHRRALVLGLRDARLPGAPKAMRWFEREGWSIAVRHSGGALVPLDDGVVNVALLLPNPDGRFAHREDFRRLAGWIAEAAAEACGLATDVGEIAGAYCPGEFDLSAAGRKYAGLAQRRALRASTVQAFVVVAGEGRALADAACRFYSIAREDSGEDGYPPAVDPAKTASLAELAGGTAVTVESFVQAFKRVLVRCGGAEVPSPMPPAGEIERLTATMRERYGRSRSAASANR</sequence>
<gene>
    <name evidence="2" type="ORF">BLM47_05240</name>
</gene>
<dbReference type="Gene3D" id="3.30.930.10">
    <property type="entry name" value="Bira Bifunctional Protein, Domain 2"/>
    <property type="match status" value="1"/>
</dbReference>